<keyword evidence="2" id="KW-0732">Signal</keyword>
<accession>A0ABV0YSD7</accession>
<organism evidence="3 4">
    <name type="scientific">Ameca splendens</name>
    <dbReference type="NCBI Taxonomy" id="208324"/>
    <lineage>
        <taxon>Eukaryota</taxon>
        <taxon>Metazoa</taxon>
        <taxon>Chordata</taxon>
        <taxon>Craniata</taxon>
        <taxon>Vertebrata</taxon>
        <taxon>Euteleostomi</taxon>
        <taxon>Actinopterygii</taxon>
        <taxon>Neopterygii</taxon>
        <taxon>Teleostei</taxon>
        <taxon>Neoteleostei</taxon>
        <taxon>Acanthomorphata</taxon>
        <taxon>Ovalentaria</taxon>
        <taxon>Atherinomorphae</taxon>
        <taxon>Cyprinodontiformes</taxon>
        <taxon>Goodeidae</taxon>
        <taxon>Ameca</taxon>
    </lineage>
</organism>
<reference evidence="3 4" key="1">
    <citation type="submission" date="2021-06" db="EMBL/GenBank/DDBJ databases">
        <authorList>
            <person name="Palmer J.M."/>
        </authorList>
    </citation>
    <scope>NUCLEOTIDE SEQUENCE [LARGE SCALE GENOMIC DNA]</scope>
    <source>
        <strain evidence="3 4">AS_MEX2019</strain>
        <tissue evidence="3">Muscle</tissue>
    </source>
</reference>
<keyword evidence="4" id="KW-1185">Reference proteome</keyword>
<name>A0ABV0YSD7_9TELE</name>
<comment type="caution">
    <text evidence="3">The sequence shown here is derived from an EMBL/GenBank/DDBJ whole genome shotgun (WGS) entry which is preliminary data.</text>
</comment>
<feature type="compositionally biased region" description="Polar residues" evidence="1">
    <location>
        <begin position="42"/>
        <end position="52"/>
    </location>
</feature>
<protein>
    <recommendedName>
        <fullName evidence="5">Secreted protein</fullName>
    </recommendedName>
</protein>
<evidence type="ECO:0008006" key="5">
    <source>
        <dbReference type="Google" id="ProtNLM"/>
    </source>
</evidence>
<evidence type="ECO:0000256" key="2">
    <source>
        <dbReference type="SAM" id="SignalP"/>
    </source>
</evidence>
<evidence type="ECO:0000313" key="3">
    <source>
        <dbReference type="EMBL" id="MEQ2296770.1"/>
    </source>
</evidence>
<feature type="signal peptide" evidence="2">
    <location>
        <begin position="1"/>
        <end position="23"/>
    </location>
</feature>
<evidence type="ECO:0000256" key="1">
    <source>
        <dbReference type="SAM" id="MobiDB-lite"/>
    </source>
</evidence>
<feature type="compositionally biased region" description="Basic and acidic residues" evidence="1">
    <location>
        <begin position="80"/>
        <end position="102"/>
    </location>
</feature>
<gene>
    <name evidence="3" type="ORF">AMECASPLE_027926</name>
</gene>
<feature type="region of interest" description="Disordered" evidence="1">
    <location>
        <begin position="42"/>
        <end position="109"/>
    </location>
</feature>
<dbReference type="Proteomes" id="UP001469553">
    <property type="component" value="Unassembled WGS sequence"/>
</dbReference>
<dbReference type="EMBL" id="JAHRIP010040632">
    <property type="protein sequence ID" value="MEQ2296770.1"/>
    <property type="molecule type" value="Genomic_DNA"/>
</dbReference>
<sequence>MTHYLPTVTILFFICSFSIPASSIQGYGGAGVYLQWSTGKRQDTPWTTQDKQPCTPKDSLERPINTTGMFLDSGRKRSTRREPMHARGEHANSMQKDLRPGVEPRTFSL</sequence>
<evidence type="ECO:0000313" key="4">
    <source>
        <dbReference type="Proteomes" id="UP001469553"/>
    </source>
</evidence>
<proteinExistence type="predicted"/>
<feature type="chain" id="PRO_5046553557" description="Secreted protein" evidence="2">
    <location>
        <begin position="24"/>
        <end position="109"/>
    </location>
</feature>